<evidence type="ECO:0000256" key="3">
    <source>
        <dbReference type="ARBA" id="ARBA00022679"/>
    </source>
</evidence>
<dbReference type="GO" id="GO:0005524">
    <property type="term" value="F:ATP binding"/>
    <property type="evidence" value="ECO:0007669"/>
    <property type="project" value="UniProtKB-UniRule"/>
</dbReference>
<dbReference type="STRING" id="57577.A0A2K3MGQ1"/>
<evidence type="ECO:0000313" key="15">
    <source>
        <dbReference type="Proteomes" id="UP000236291"/>
    </source>
</evidence>
<evidence type="ECO:0000256" key="10">
    <source>
        <dbReference type="ARBA" id="ARBA00023136"/>
    </source>
</evidence>
<sequence length="314" mass="35134">MTSRFKEKVGEGAHGKVFKGKLSNEIMVAVKMLNNTTEGEGKEFITEVGIMGQIHHINVVRLLGFCAEGFHRALVYNLFPEGSLQSFIFPPDNTDHFMGWEKLQQIGIGIARGIEYLHDGCNHSILHFDINPHNILLDDSFTPKISDFGLAKLCPKNRSAVSMTAARGTLGYMAPEVLSRNFGNVSLKSDIYSYGMLLLEMVGGKKNIDVSSPENFHVLYPDWIHNLLEGDVHINIEDECGFKIAKKLAIVGLWCIQWQPVNRPSIKSVIQMLETGEDDSRLNVPPNPFHSTTSITATESSLPRRPFQMEVIHE</sequence>
<dbReference type="PROSITE" id="PS50011">
    <property type="entry name" value="PROTEIN_KINASE_DOM"/>
    <property type="match status" value="1"/>
</dbReference>
<keyword evidence="2" id="KW-0723">Serine/threonine-protein kinase</keyword>
<dbReference type="GO" id="GO:0016020">
    <property type="term" value="C:membrane"/>
    <property type="evidence" value="ECO:0007669"/>
    <property type="project" value="UniProtKB-SubCell"/>
</dbReference>
<reference evidence="14 15" key="2">
    <citation type="journal article" date="2017" name="Front. Plant Sci.">
        <title>Gene Classification and Mining of Molecular Markers Useful in Red Clover (Trifolium pratense) Breeding.</title>
        <authorList>
            <person name="Istvanek J."/>
            <person name="Dluhosova J."/>
            <person name="Dluhos P."/>
            <person name="Patkova L."/>
            <person name="Nedelnik J."/>
            <person name="Repkova J."/>
        </authorList>
    </citation>
    <scope>NUCLEOTIDE SEQUENCE [LARGE SCALE GENOMIC DNA]</scope>
    <source>
        <strain evidence="15">cv. Tatra</strain>
        <tissue evidence="14">Young leaves</tissue>
    </source>
</reference>
<dbReference type="FunFam" id="1.10.510.10:FF:000590">
    <property type="entry name" value="PR5-like receptor kinase"/>
    <property type="match status" value="1"/>
</dbReference>
<dbReference type="PROSITE" id="PS00107">
    <property type="entry name" value="PROTEIN_KINASE_ATP"/>
    <property type="match status" value="1"/>
</dbReference>
<evidence type="ECO:0000256" key="8">
    <source>
        <dbReference type="ARBA" id="ARBA00022840"/>
    </source>
</evidence>
<evidence type="ECO:0000256" key="12">
    <source>
        <dbReference type="PROSITE-ProRule" id="PRU10141"/>
    </source>
</evidence>
<keyword evidence="10" id="KW-0472">Membrane</keyword>
<dbReference type="SUPFAM" id="SSF56112">
    <property type="entry name" value="Protein kinase-like (PK-like)"/>
    <property type="match status" value="1"/>
</dbReference>
<dbReference type="InterPro" id="IPR045874">
    <property type="entry name" value="LRK10/LRL21-25-like"/>
</dbReference>
<evidence type="ECO:0000256" key="11">
    <source>
        <dbReference type="ARBA" id="ARBA00023180"/>
    </source>
</evidence>
<keyword evidence="14" id="KW-0675">Receptor</keyword>
<dbReference type="InterPro" id="IPR001245">
    <property type="entry name" value="Ser-Thr/Tyr_kinase_cat_dom"/>
</dbReference>
<reference evidence="14 15" key="1">
    <citation type="journal article" date="2014" name="Am. J. Bot.">
        <title>Genome assembly and annotation for red clover (Trifolium pratense; Fabaceae).</title>
        <authorList>
            <person name="Istvanek J."/>
            <person name="Jaros M."/>
            <person name="Krenek A."/>
            <person name="Repkova J."/>
        </authorList>
    </citation>
    <scope>NUCLEOTIDE SEQUENCE [LARGE SCALE GENOMIC DNA]</scope>
    <source>
        <strain evidence="15">cv. Tatra</strain>
        <tissue evidence="14">Young leaves</tissue>
    </source>
</reference>
<keyword evidence="7 14" id="KW-0418">Kinase</keyword>
<organism evidence="14 15">
    <name type="scientific">Trifolium pratense</name>
    <name type="common">Red clover</name>
    <dbReference type="NCBI Taxonomy" id="57577"/>
    <lineage>
        <taxon>Eukaryota</taxon>
        <taxon>Viridiplantae</taxon>
        <taxon>Streptophyta</taxon>
        <taxon>Embryophyta</taxon>
        <taxon>Tracheophyta</taxon>
        <taxon>Spermatophyta</taxon>
        <taxon>Magnoliopsida</taxon>
        <taxon>eudicotyledons</taxon>
        <taxon>Gunneridae</taxon>
        <taxon>Pentapetalae</taxon>
        <taxon>rosids</taxon>
        <taxon>fabids</taxon>
        <taxon>Fabales</taxon>
        <taxon>Fabaceae</taxon>
        <taxon>Papilionoideae</taxon>
        <taxon>50 kb inversion clade</taxon>
        <taxon>NPAAA clade</taxon>
        <taxon>Hologalegina</taxon>
        <taxon>IRL clade</taxon>
        <taxon>Trifolieae</taxon>
        <taxon>Trifolium</taxon>
    </lineage>
</organism>
<keyword evidence="5" id="KW-0732">Signal</keyword>
<evidence type="ECO:0000259" key="13">
    <source>
        <dbReference type="PROSITE" id="PS50011"/>
    </source>
</evidence>
<feature type="binding site" evidence="12">
    <location>
        <position position="31"/>
    </location>
    <ligand>
        <name>ATP</name>
        <dbReference type="ChEBI" id="CHEBI:30616"/>
    </ligand>
</feature>
<evidence type="ECO:0000256" key="1">
    <source>
        <dbReference type="ARBA" id="ARBA00004479"/>
    </source>
</evidence>
<evidence type="ECO:0000256" key="2">
    <source>
        <dbReference type="ARBA" id="ARBA00022527"/>
    </source>
</evidence>
<dbReference type="Gene3D" id="3.30.200.20">
    <property type="entry name" value="Phosphorylase Kinase, domain 1"/>
    <property type="match status" value="1"/>
</dbReference>
<keyword evidence="9" id="KW-1133">Transmembrane helix</keyword>
<comment type="subcellular location">
    <subcellularLocation>
        <location evidence="1">Membrane</location>
        <topology evidence="1">Single-pass type I membrane protein</topology>
    </subcellularLocation>
</comment>
<evidence type="ECO:0000256" key="9">
    <source>
        <dbReference type="ARBA" id="ARBA00022989"/>
    </source>
</evidence>
<dbReference type="AlphaFoldDB" id="A0A2K3MGQ1"/>
<name>A0A2K3MGQ1_TRIPR</name>
<evidence type="ECO:0000256" key="5">
    <source>
        <dbReference type="ARBA" id="ARBA00022729"/>
    </source>
</evidence>
<dbReference type="InterPro" id="IPR000719">
    <property type="entry name" value="Prot_kinase_dom"/>
</dbReference>
<evidence type="ECO:0000256" key="6">
    <source>
        <dbReference type="ARBA" id="ARBA00022741"/>
    </source>
</evidence>
<keyword evidence="3" id="KW-0808">Transferase</keyword>
<dbReference type="PIRSF" id="PIRSF000654">
    <property type="entry name" value="Integrin-linked_kinase"/>
    <property type="match status" value="1"/>
</dbReference>
<dbReference type="EMBL" id="ASHM01061430">
    <property type="protein sequence ID" value="PNX89967.1"/>
    <property type="molecule type" value="Genomic_DNA"/>
</dbReference>
<dbReference type="InterPro" id="IPR011009">
    <property type="entry name" value="Kinase-like_dom_sf"/>
</dbReference>
<evidence type="ECO:0000256" key="7">
    <source>
        <dbReference type="ARBA" id="ARBA00022777"/>
    </source>
</evidence>
<evidence type="ECO:0000256" key="4">
    <source>
        <dbReference type="ARBA" id="ARBA00022692"/>
    </source>
</evidence>
<comment type="caution">
    <text evidence="14">The sequence shown here is derived from an EMBL/GenBank/DDBJ whole genome shotgun (WGS) entry which is preliminary data.</text>
</comment>
<gene>
    <name evidence="14" type="ORF">L195_g046090</name>
</gene>
<accession>A0A2K3MGQ1</accession>
<dbReference type="GO" id="GO:0004674">
    <property type="term" value="F:protein serine/threonine kinase activity"/>
    <property type="evidence" value="ECO:0007669"/>
    <property type="project" value="UniProtKB-KW"/>
</dbReference>
<keyword evidence="6 12" id="KW-0547">Nucleotide-binding</keyword>
<keyword evidence="8 12" id="KW-0067">ATP-binding</keyword>
<keyword evidence="4" id="KW-0812">Transmembrane</keyword>
<protein>
    <submittedName>
        <fullName evidence="14">Receptor-like protein kinase</fullName>
    </submittedName>
</protein>
<dbReference type="Proteomes" id="UP000236291">
    <property type="component" value="Unassembled WGS sequence"/>
</dbReference>
<dbReference type="InterPro" id="IPR017441">
    <property type="entry name" value="Protein_kinase_ATP_BS"/>
</dbReference>
<feature type="domain" description="Protein kinase" evidence="13">
    <location>
        <begin position="3"/>
        <end position="290"/>
    </location>
</feature>
<dbReference type="PANTHER" id="PTHR27009">
    <property type="entry name" value="RUST RESISTANCE KINASE LR10-RELATED"/>
    <property type="match status" value="1"/>
</dbReference>
<dbReference type="Pfam" id="PF07714">
    <property type="entry name" value="PK_Tyr_Ser-Thr"/>
    <property type="match status" value="1"/>
</dbReference>
<proteinExistence type="predicted"/>
<keyword evidence="11" id="KW-0325">Glycoprotein</keyword>
<dbReference type="Gene3D" id="1.10.510.10">
    <property type="entry name" value="Transferase(Phosphotransferase) domain 1"/>
    <property type="match status" value="1"/>
</dbReference>
<evidence type="ECO:0000313" key="14">
    <source>
        <dbReference type="EMBL" id="PNX89967.1"/>
    </source>
</evidence>